<sequence length="152" mass="16797">MALFTLAFDPVLVVSFGHRGETYLLIELIRRKQDVLEYRGGLFGARDLHQDAERQGVVDHRLADVENVHTTLGQDAGNGCGETRPVFTRDVDQDNFAQSAPPGWKKTAFYPLSVTIGHSQRFAGHGPVAILRVNFTDQEPSASEPAHASKNR</sequence>
<gene>
    <name evidence="1" type="ORF">PFLmoz3_03650</name>
</gene>
<evidence type="ECO:0000313" key="2">
    <source>
        <dbReference type="Proteomes" id="UP000061348"/>
    </source>
</evidence>
<proteinExistence type="predicted"/>
<dbReference type="AlphaFoldDB" id="A0A109LEV4"/>
<dbReference type="EMBL" id="LCYA01000092">
    <property type="protein sequence ID" value="KWV86567.1"/>
    <property type="molecule type" value="Genomic_DNA"/>
</dbReference>
<protein>
    <submittedName>
        <fullName evidence="1">Uncharacterized protein</fullName>
    </submittedName>
</protein>
<evidence type="ECO:0000313" key="1">
    <source>
        <dbReference type="EMBL" id="KWV86567.1"/>
    </source>
</evidence>
<name>A0A109LEV4_PSEFL</name>
<comment type="caution">
    <text evidence="1">The sequence shown here is derived from an EMBL/GenBank/DDBJ whole genome shotgun (WGS) entry which is preliminary data.</text>
</comment>
<organism evidence="1 2">
    <name type="scientific">Pseudomonas fluorescens</name>
    <dbReference type="NCBI Taxonomy" id="294"/>
    <lineage>
        <taxon>Bacteria</taxon>
        <taxon>Pseudomonadati</taxon>
        <taxon>Pseudomonadota</taxon>
        <taxon>Gammaproteobacteria</taxon>
        <taxon>Pseudomonadales</taxon>
        <taxon>Pseudomonadaceae</taxon>
        <taxon>Pseudomonas</taxon>
    </lineage>
</organism>
<accession>A0A109LEV4</accession>
<reference evidence="1 2" key="1">
    <citation type="submission" date="2015-05" db="EMBL/GenBank/DDBJ databases">
        <title>A genomic and transcriptomic approach to investigate the blue pigment phenotype in Pseudomonas fluorescens.</title>
        <authorList>
            <person name="Andreani N.A."/>
            <person name="Cardazzo B."/>
        </authorList>
    </citation>
    <scope>NUCLEOTIDE SEQUENCE [LARGE SCALE GENOMIC DNA]</scope>
    <source>
        <strain evidence="1 2">Ps_22</strain>
    </source>
</reference>
<dbReference type="Proteomes" id="UP000061348">
    <property type="component" value="Unassembled WGS sequence"/>
</dbReference>